<comment type="caution">
    <text evidence="12">The sequence shown here is derived from an EMBL/GenBank/DDBJ whole genome shotgun (WGS) entry which is preliminary data.</text>
</comment>
<sequence>MASRGVEMGLILVLMAMVWAGANAQSCTSALTSLAPCLNYITGNSSTPSSTCCSQLQTVVQSSPQCLCSVLNNGASLGVTINQTLATQLPGACQVQTPPISQCNGGTPGTPSAGSPAGSPSDSSDDTPEGAITPSASDIPSGTGSKTVPSVDEGSSGASIEKASLHLSSPNSDELIYAGNCCPLPFEYLKNYQLSNQAAHNLLYGSRQKLVNKHKATAACLLSLPPLYKTTPPCLLPHKATYITLDLLELRIQILQQAIAATTMKGSAMVAMLFIIATNLWTGSMAQSSCTNVLISMSPCLDYIQGNSSKPSSSCCSQLANVVRSNPQCLCQVLNGGASSLGVSVNQTQAMALPTACNVKTPPASQCNAASSPSGSPSGTSNSPSSGGGGSKSNVPTTDDSTSAGSSTKLSVSVVCLFFLLFIASA</sequence>
<dbReference type="GO" id="GO:0008289">
    <property type="term" value="F:lipid binding"/>
    <property type="evidence" value="ECO:0007669"/>
    <property type="project" value="InterPro"/>
</dbReference>
<name>A0A8J5YXI7_9ROSI</name>
<dbReference type="OrthoDB" id="996216at2759"/>
<dbReference type="Proteomes" id="UP000701853">
    <property type="component" value="Chromosome 11"/>
</dbReference>
<gene>
    <name evidence="12" type="ORF">CXB51_027575</name>
</gene>
<dbReference type="SUPFAM" id="SSF47699">
    <property type="entry name" value="Bifunctional inhibitor/lipid-transfer protein/seed storage 2S albumin"/>
    <property type="match status" value="2"/>
</dbReference>
<evidence type="ECO:0000256" key="5">
    <source>
        <dbReference type="ARBA" id="ARBA00022729"/>
    </source>
</evidence>
<dbReference type="InterPro" id="IPR036312">
    <property type="entry name" value="Bifun_inhib/LTP/seed_sf"/>
</dbReference>
<dbReference type="GO" id="GO:0005886">
    <property type="term" value="C:plasma membrane"/>
    <property type="evidence" value="ECO:0007669"/>
    <property type="project" value="UniProtKB-SubCell"/>
</dbReference>
<keyword evidence="6" id="KW-1015">Disulfide bond</keyword>
<keyword evidence="5 10" id="KW-0732">Signal</keyword>
<evidence type="ECO:0000313" key="13">
    <source>
        <dbReference type="Proteomes" id="UP000701853"/>
    </source>
</evidence>
<comment type="similarity">
    <text evidence="2">Belongs to the plant LTP family.</text>
</comment>
<feature type="compositionally biased region" description="Polar residues" evidence="9">
    <location>
        <begin position="134"/>
        <end position="148"/>
    </location>
</feature>
<reference evidence="12 13" key="1">
    <citation type="journal article" date="2021" name="bioRxiv">
        <title>The Gossypium anomalum genome as a resource for cotton improvement and evolutionary analysis of hybrid incompatibility.</title>
        <authorList>
            <person name="Grover C.E."/>
            <person name="Yuan D."/>
            <person name="Arick M.A."/>
            <person name="Miller E.R."/>
            <person name="Hu G."/>
            <person name="Peterson D.G."/>
            <person name="Wendel J.F."/>
            <person name="Udall J.A."/>
        </authorList>
    </citation>
    <scope>NUCLEOTIDE SEQUENCE [LARGE SCALE GENOMIC DNA]</scope>
    <source>
        <strain evidence="12">JFW-Udall</strain>
        <tissue evidence="12">Leaf</tissue>
    </source>
</reference>
<keyword evidence="3" id="KW-1003">Cell membrane</keyword>
<evidence type="ECO:0000256" key="3">
    <source>
        <dbReference type="ARBA" id="ARBA00022475"/>
    </source>
</evidence>
<dbReference type="InterPro" id="IPR043325">
    <property type="entry name" value="LTSS"/>
</dbReference>
<evidence type="ECO:0000256" key="2">
    <source>
        <dbReference type="ARBA" id="ARBA00009748"/>
    </source>
</evidence>
<dbReference type="EMBL" id="JAHUZN010000011">
    <property type="protein sequence ID" value="KAG8477724.1"/>
    <property type="molecule type" value="Genomic_DNA"/>
</dbReference>
<dbReference type="FunFam" id="1.10.110.10:FF:000001">
    <property type="entry name" value="Bifunctional inhibitor/lipid-transfer protein/seed storage 2S albumin superfamily protein"/>
    <property type="match status" value="2"/>
</dbReference>
<dbReference type="SMART" id="SM00499">
    <property type="entry name" value="AAI"/>
    <property type="match status" value="2"/>
</dbReference>
<dbReference type="AlphaFoldDB" id="A0A8J5YXI7"/>
<organism evidence="12 13">
    <name type="scientific">Gossypium anomalum</name>
    <dbReference type="NCBI Taxonomy" id="47600"/>
    <lineage>
        <taxon>Eukaryota</taxon>
        <taxon>Viridiplantae</taxon>
        <taxon>Streptophyta</taxon>
        <taxon>Embryophyta</taxon>
        <taxon>Tracheophyta</taxon>
        <taxon>Spermatophyta</taxon>
        <taxon>Magnoliopsida</taxon>
        <taxon>eudicotyledons</taxon>
        <taxon>Gunneridae</taxon>
        <taxon>Pentapetalae</taxon>
        <taxon>rosids</taxon>
        <taxon>malvids</taxon>
        <taxon>Malvales</taxon>
        <taxon>Malvaceae</taxon>
        <taxon>Malvoideae</taxon>
        <taxon>Gossypium</taxon>
    </lineage>
</organism>
<keyword evidence="4" id="KW-0472">Membrane</keyword>
<evidence type="ECO:0000256" key="10">
    <source>
        <dbReference type="SAM" id="SignalP"/>
    </source>
</evidence>
<evidence type="ECO:0000256" key="1">
    <source>
        <dbReference type="ARBA" id="ARBA00004609"/>
    </source>
</evidence>
<evidence type="ECO:0000313" key="12">
    <source>
        <dbReference type="EMBL" id="KAG8477724.1"/>
    </source>
</evidence>
<dbReference type="CDD" id="cd00010">
    <property type="entry name" value="AAI_LTSS"/>
    <property type="match status" value="2"/>
</dbReference>
<proteinExistence type="inferred from homology"/>
<feature type="compositionally biased region" description="Low complexity" evidence="9">
    <location>
        <begin position="109"/>
        <end position="122"/>
    </location>
</feature>
<keyword evidence="8" id="KW-0449">Lipoprotein</keyword>
<dbReference type="PRINTS" id="PR00382">
    <property type="entry name" value="LIPIDTRNSFER"/>
</dbReference>
<accession>A0A8J5YXI7</accession>
<dbReference type="Pfam" id="PF14368">
    <property type="entry name" value="LTP_2"/>
    <property type="match status" value="2"/>
</dbReference>
<dbReference type="InterPro" id="IPR000528">
    <property type="entry name" value="Plant_nsLTP"/>
</dbReference>
<feature type="region of interest" description="Disordered" evidence="9">
    <location>
        <begin position="100"/>
        <end position="156"/>
    </location>
</feature>
<keyword evidence="7" id="KW-0325">Glycoprotein</keyword>
<feature type="domain" description="Bifunctional inhibitor/plant lipid transfer protein/seed storage helical" evidence="11">
    <location>
        <begin position="27"/>
        <end position="103"/>
    </location>
</feature>
<feature type="signal peptide" evidence="10">
    <location>
        <begin position="1"/>
        <end position="24"/>
    </location>
</feature>
<dbReference type="GO" id="GO:0006869">
    <property type="term" value="P:lipid transport"/>
    <property type="evidence" value="ECO:0007669"/>
    <property type="project" value="InterPro"/>
</dbReference>
<dbReference type="GO" id="GO:0098552">
    <property type="term" value="C:side of membrane"/>
    <property type="evidence" value="ECO:0007669"/>
    <property type="project" value="UniProtKB-KW"/>
</dbReference>
<evidence type="ECO:0000259" key="11">
    <source>
        <dbReference type="SMART" id="SM00499"/>
    </source>
</evidence>
<feature type="domain" description="Bifunctional inhibitor/plant lipid transfer protein/seed storage helical" evidence="11">
    <location>
        <begin position="290"/>
        <end position="367"/>
    </location>
</feature>
<evidence type="ECO:0000256" key="4">
    <source>
        <dbReference type="ARBA" id="ARBA00022622"/>
    </source>
</evidence>
<feature type="chain" id="PRO_5035291777" description="Bifunctional inhibitor/plant lipid transfer protein/seed storage helical domain-containing protein" evidence="10">
    <location>
        <begin position="25"/>
        <end position="426"/>
    </location>
</feature>
<dbReference type="PANTHER" id="PTHR33044">
    <property type="entry name" value="BIFUNCTIONAL INHIBITOR/LIPID-TRANSFER PROTEIN/SEED STORAGE 2S ALBUMIN SUPERFAMILY PROTEIN-RELATED"/>
    <property type="match status" value="1"/>
</dbReference>
<comment type="subcellular location">
    <subcellularLocation>
        <location evidence="1">Cell membrane</location>
        <topology evidence="1">Lipid-anchor</topology>
        <topology evidence="1">GPI-anchor</topology>
    </subcellularLocation>
</comment>
<dbReference type="Gene3D" id="1.10.110.10">
    <property type="entry name" value="Plant lipid-transfer and hydrophobic proteins"/>
    <property type="match status" value="2"/>
</dbReference>
<evidence type="ECO:0000256" key="9">
    <source>
        <dbReference type="SAM" id="MobiDB-lite"/>
    </source>
</evidence>
<keyword evidence="13" id="KW-1185">Reference proteome</keyword>
<keyword evidence="4" id="KW-0336">GPI-anchor</keyword>
<feature type="compositionally biased region" description="Low complexity" evidence="9">
    <location>
        <begin position="371"/>
        <end position="385"/>
    </location>
</feature>
<evidence type="ECO:0000256" key="8">
    <source>
        <dbReference type="ARBA" id="ARBA00023288"/>
    </source>
</evidence>
<protein>
    <recommendedName>
        <fullName evidence="11">Bifunctional inhibitor/plant lipid transfer protein/seed storage helical domain-containing protein</fullName>
    </recommendedName>
</protein>
<feature type="region of interest" description="Disordered" evidence="9">
    <location>
        <begin position="368"/>
        <end position="406"/>
    </location>
</feature>
<dbReference type="InterPro" id="IPR016140">
    <property type="entry name" value="Bifunc_inhib/LTP/seed_store"/>
</dbReference>
<feature type="compositionally biased region" description="Low complexity" evidence="9">
    <location>
        <begin position="397"/>
        <end position="406"/>
    </location>
</feature>
<evidence type="ECO:0000256" key="7">
    <source>
        <dbReference type="ARBA" id="ARBA00023180"/>
    </source>
</evidence>
<evidence type="ECO:0000256" key="6">
    <source>
        <dbReference type="ARBA" id="ARBA00023157"/>
    </source>
</evidence>